<accession>A0ABY8VJT0</accession>
<proteinExistence type="predicted"/>
<dbReference type="InterPro" id="IPR012867">
    <property type="entry name" value="DUF1648"/>
</dbReference>
<dbReference type="Pfam" id="PF07853">
    <property type="entry name" value="DUF1648"/>
    <property type="match status" value="1"/>
</dbReference>
<evidence type="ECO:0000313" key="3">
    <source>
        <dbReference type="EMBL" id="WIM69246.1"/>
    </source>
</evidence>
<evidence type="ECO:0000256" key="1">
    <source>
        <dbReference type="SAM" id="Phobius"/>
    </source>
</evidence>
<dbReference type="Proteomes" id="UP001238805">
    <property type="component" value="Chromosome"/>
</dbReference>
<evidence type="ECO:0000313" key="4">
    <source>
        <dbReference type="Proteomes" id="UP001238805"/>
    </source>
</evidence>
<feature type="transmembrane region" description="Helical" evidence="1">
    <location>
        <begin position="122"/>
        <end position="139"/>
    </location>
</feature>
<keyword evidence="4" id="KW-1185">Reference proteome</keyword>
<dbReference type="RefSeq" id="WP_284873841.1">
    <property type="nucleotide sequence ID" value="NZ_CP126970.1"/>
</dbReference>
<organism evidence="3 4">
    <name type="scientific">Corynebacterium suedekumii</name>
    <dbReference type="NCBI Taxonomy" id="3049801"/>
    <lineage>
        <taxon>Bacteria</taxon>
        <taxon>Bacillati</taxon>
        <taxon>Actinomycetota</taxon>
        <taxon>Actinomycetes</taxon>
        <taxon>Mycobacteriales</taxon>
        <taxon>Corynebacteriaceae</taxon>
        <taxon>Corynebacterium</taxon>
    </lineage>
</organism>
<keyword evidence="1" id="KW-0812">Transmembrane</keyword>
<dbReference type="EMBL" id="CP126970">
    <property type="protein sequence ID" value="WIM69246.1"/>
    <property type="molecule type" value="Genomic_DNA"/>
</dbReference>
<keyword evidence="1" id="KW-0472">Membrane</keyword>
<protein>
    <submittedName>
        <fullName evidence="3">DUF1648 domain-containing protein</fullName>
    </submittedName>
</protein>
<reference evidence="3 4" key="1">
    <citation type="submission" date="2023-05" db="EMBL/GenBank/DDBJ databases">
        <title>Corynebacterium suedekumii sp. nov. and Corynebacterium breve sp. nov. isolated from raw cow's milk.</title>
        <authorList>
            <person name="Baer M.K."/>
            <person name="Mehl L."/>
            <person name="Hellmuth R."/>
            <person name="Marke G."/>
            <person name="Lipski A."/>
        </authorList>
    </citation>
    <scope>NUCLEOTIDE SEQUENCE [LARGE SCALE GENOMIC DNA]</scope>
    <source>
        <strain evidence="3 4">LM112</strain>
    </source>
</reference>
<sequence>MSLAFAMTYYDAVPDPMPVHFDAAGEPDSFTAKTVPGFLGMHLLGPGVTMLTGLASAALVTSQARSAAEDTFPARAPEDRARTVGILSRLQKPMATYLVALAIIVALAVHQSFGAFGDWNLSIWWVLAAIGLLTVWLMVTLSRSVRDAEVENPPASDAERLRWGMFYVNPADERVFVDLMGGANLTFNFARPLAWVVLLALLTPVILVLILVGLSS</sequence>
<feature type="transmembrane region" description="Helical" evidence="1">
    <location>
        <begin position="193"/>
        <end position="214"/>
    </location>
</feature>
<name>A0ABY8VJT0_9CORY</name>
<keyword evidence="1" id="KW-1133">Transmembrane helix</keyword>
<gene>
    <name evidence="3" type="ORF">QP029_08115</name>
</gene>
<feature type="domain" description="DUF1648" evidence="2">
    <location>
        <begin position="2"/>
        <end position="43"/>
    </location>
</feature>
<evidence type="ECO:0000259" key="2">
    <source>
        <dbReference type="Pfam" id="PF07853"/>
    </source>
</evidence>
<feature type="transmembrane region" description="Helical" evidence="1">
    <location>
        <begin position="95"/>
        <end position="116"/>
    </location>
</feature>